<organism evidence="2 3">
    <name type="scientific">Caenimonas sedimenti</name>
    <dbReference type="NCBI Taxonomy" id="2596921"/>
    <lineage>
        <taxon>Bacteria</taxon>
        <taxon>Pseudomonadati</taxon>
        <taxon>Pseudomonadota</taxon>
        <taxon>Betaproteobacteria</taxon>
        <taxon>Burkholderiales</taxon>
        <taxon>Comamonadaceae</taxon>
        <taxon>Caenimonas</taxon>
    </lineage>
</organism>
<evidence type="ECO:0000313" key="2">
    <source>
        <dbReference type="EMBL" id="TWO72314.1"/>
    </source>
</evidence>
<evidence type="ECO:0000256" key="1">
    <source>
        <dbReference type="SAM" id="SignalP"/>
    </source>
</evidence>
<dbReference type="EMBL" id="VOBQ01000004">
    <property type="protein sequence ID" value="TWO72314.1"/>
    <property type="molecule type" value="Genomic_DNA"/>
</dbReference>
<feature type="chain" id="PRO_5021758255" description="DUF5666 domain-containing protein" evidence="1">
    <location>
        <begin position="26"/>
        <end position="192"/>
    </location>
</feature>
<sequence length="192" mass="18551">MRFSKYSWAAAVVAALATASCGGGGDETPVVVAAADVKVATTQDTVKALSATNLSFPAGVPALGTTGPTALRIVAPAGAVTPTFNLDANGGTASGTMSFGSCVFTVSTSTIPSLPAGTVVRVDPCTINVDTSGDPAGQAIAQPVTLTLGTATSTEVTLTVTVSSTGAVTINNVNNEPVSAGAVTTTTATGGS</sequence>
<gene>
    <name evidence="2" type="ORF">FN976_06315</name>
</gene>
<comment type="caution">
    <text evidence="2">The sequence shown here is derived from an EMBL/GenBank/DDBJ whole genome shotgun (WGS) entry which is preliminary data.</text>
</comment>
<keyword evidence="3" id="KW-1185">Reference proteome</keyword>
<feature type="signal peptide" evidence="1">
    <location>
        <begin position="1"/>
        <end position="25"/>
    </location>
</feature>
<reference evidence="2 3" key="1">
    <citation type="submission" date="2019-07" db="EMBL/GenBank/DDBJ databases">
        <title>Caenimonas sedimenti sp. nov., isolated from activated sludge.</title>
        <authorList>
            <person name="Xu J."/>
        </authorList>
    </citation>
    <scope>NUCLEOTIDE SEQUENCE [LARGE SCALE GENOMIC DNA]</scope>
    <source>
        <strain evidence="2 3">HX-9-20</strain>
    </source>
</reference>
<dbReference type="AlphaFoldDB" id="A0A562ZVV3"/>
<dbReference type="Proteomes" id="UP000318199">
    <property type="component" value="Unassembled WGS sequence"/>
</dbReference>
<protein>
    <recommendedName>
        <fullName evidence="4">DUF5666 domain-containing protein</fullName>
    </recommendedName>
</protein>
<evidence type="ECO:0000313" key="3">
    <source>
        <dbReference type="Proteomes" id="UP000318199"/>
    </source>
</evidence>
<dbReference type="PROSITE" id="PS51257">
    <property type="entry name" value="PROKAR_LIPOPROTEIN"/>
    <property type="match status" value="1"/>
</dbReference>
<name>A0A562ZVV3_9BURK</name>
<keyword evidence="1" id="KW-0732">Signal</keyword>
<evidence type="ECO:0008006" key="4">
    <source>
        <dbReference type="Google" id="ProtNLM"/>
    </source>
</evidence>
<accession>A0A562ZVV3</accession>
<proteinExistence type="predicted"/>
<dbReference type="RefSeq" id="WP_145892112.1">
    <property type="nucleotide sequence ID" value="NZ_VOBQ01000004.1"/>
</dbReference>